<accession>A0A9X2MME8</accession>
<evidence type="ECO:0000256" key="1">
    <source>
        <dbReference type="SAM" id="SignalP"/>
    </source>
</evidence>
<evidence type="ECO:0000313" key="3">
    <source>
        <dbReference type="Proteomes" id="UP001141950"/>
    </source>
</evidence>
<name>A0A9X2MME8_9BACL</name>
<comment type="caution">
    <text evidence="2">The sequence shown here is derived from an EMBL/GenBank/DDBJ whole genome shotgun (WGS) entry which is preliminary data.</text>
</comment>
<dbReference type="PROSITE" id="PS51257">
    <property type="entry name" value="PROKAR_LIPOPROTEIN"/>
    <property type="match status" value="1"/>
</dbReference>
<protein>
    <recommendedName>
        <fullName evidence="4">DUF3221 domain-containing protein</fullName>
    </recommendedName>
</protein>
<reference evidence="2" key="1">
    <citation type="submission" date="2022-08" db="EMBL/GenBank/DDBJ databases">
        <title>The genomic sequence of strain Paenibacillus sp. SCIV0701.</title>
        <authorList>
            <person name="Zhao H."/>
        </authorList>
    </citation>
    <scope>NUCLEOTIDE SEQUENCE</scope>
    <source>
        <strain evidence="2">SCIV0701</strain>
    </source>
</reference>
<feature type="chain" id="PRO_5040752336" description="DUF3221 domain-containing protein" evidence="1">
    <location>
        <begin position="30"/>
        <end position="146"/>
    </location>
</feature>
<keyword evidence="1" id="KW-0732">Signal</keyword>
<dbReference type="EMBL" id="JANIPJ010000002">
    <property type="protein sequence ID" value="MCR2802742.1"/>
    <property type="molecule type" value="Genomic_DNA"/>
</dbReference>
<dbReference type="RefSeq" id="WP_257442451.1">
    <property type="nucleotide sequence ID" value="NZ_JANIPJ010000002.1"/>
</dbReference>
<gene>
    <name evidence="2" type="ORF">NQZ67_02500</name>
</gene>
<evidence type="ECO:0000313" key="2">
    <source>
        <dbReference type="EMBL" id="MCR2802742.1"/>
    </source>
</evidence>
<dbReference type="Proteomes" id="UP001141950">
    <property type="component" value="Unassembled WGS sequence"/>
</dbReference>
<keyword evidence="3" id="KW-1185">Reference proteome</keyword>
<dbReference type="AlphaFoldDB" id="A0A9X2MME8"/>
<sequence length="146" mass="16105">MNKIRHFAWSWLSCLLVVLAGCGTSEQSAGEPSRPPLTENEAIRTVIEARNNDSDHFPLIPGTTKFVDEAGGKLGMALNVEWTTAVTRTEQNHFVVKLVKDWNVTISDREVVSSWTYEVNEQGAALVESEIQDHKVALIKSGIAAK</sequence>
<evidence type="ECO:0008006" key="4">
    <source>
        <dbReference type="Google" id="ProtNLM"/>
    </source>
</evidence>
<feature type="signal peptide" evidence="1">
    <location>
        <begin position="1"/>
        <end position="29"/>
    </location>
</feature>
<proteinExistence type="predicted"/>
<organism evidence="2 3">
    <name type="scientific">Paenibacillus soyae</name>
    <dbReference type="NCBI Taxonomy" id="2969249"/>
    <lineage>
        <taxon>Bacteria</taxon>
        <taxon>Bacillati</taxon>
        <taxon>Bacillota</taxon>
        <taxon>Bacilli</taxon>
        <taxon>Bacillales</taxon>
        <taxon>Paenibacillaceae</taxon>
        <taxon>Paenibacillus</taxon>
    </lineage>
</organism>